<dbReference type="InterPro" id="IPR033704">
    <property type="entry name" value="dUTPase_trimeric"/>
</dbReference>
<evidence type="ECO:0000313" key="3">
    <source>
        <dbReference type="EMBL" id="AYP68419.1"/>
    </source>
</evidence>
<keyword evidence="4" id="KW-1185">Reference proteome</keyword>
<protein>
    <submittedName>
        <fullName evidence="3">Deoxycytidine triphosphate deaminase</fullName>
        <ecNumber evidence="3">3.5.4.13</ecNumber>
    </submittedName>
</protein>
<name>A0A3G3BVX5_9CAUD</name>
<dbReference type="NCBIfam" id="TIGR02274">
    <property type="entry name" value="dCTP_deam"/>
    <property type="match status" value="1"/>
</dbReference>
<dbReference type="RefSeq" id="YP_009841837.1">
    <property type="nucleotide sequence ID" value="NC_048735.1"/>
</dbReference>
<dbReference type="GeneID" id="55612031"/>
<dbReference type="PANTHER" id="PTHR42680">
    <property type="entry name" value="DCTP DEAMINASE"/>
    <property type="match status" value="1"/>
</dbReference>
<dbReference type="EMBL" id="MH884509">
    <property type="protein sequence ID" value="AYP68419.1"/>
    <property type="molecule type" value="Genomic_DNA"/>
</dbReference>
<dbReference type="GO" id="GO:0006229">
    <property type="term" value="P:dUTP biosynthetic process"/>
    <property type="evidence" value="ECO:0007669"/>
    <property type="project" value="InterPro"/>
</dbReference>
<keyword evidence="2" id="KW-0546">Nucleotide metabolism</keyword>
<gene>
    <name evidence="3" type="primary">dcd</name>
    <name evidence="3" type="ORF">BboS125_00050</name>
</gene>
<dbReference type="KEGG" id="vg:55612031"/>
<accession>A0A3G3BVX5</accession>
<dbReference type="GO" id="GO:0008829">
    <property type="term" value="F:dCTP deaminase activity"/>
    <property type="evidence" value="ECO:0007669"/>
    <property type="project" value="UniProtKB-EC"/>
</dbReference>
<sequence>MVLNDKEIRELAAGGFIQPFQPTNVKERKLLQGNEAYSYDTTVRALSFGTSSFGYDFTLAEDILLFTADYRTTLNVKDFDKDAFTELLEVHQDEYGRFVILPPHSFVLGHTKEYVKMPDDVLGLCFDKSTYARIGGIQTNVTPIEPGWQGQITLEIRNTLPCFTRLYVGEGIIQTIFLKGNRPEVTYADKGGKYQGQQGITGARV</sequence>
<dbReference type="PANTHER" id="PTHR42680:SF3">
    <property type="entry name" value="DCTP DEAMINASE"/>
    <property type="match status" value="1"/>
</dbReference>
<organism evidence="3 4">
    <name type="scientific">Bacillus phage vB_BboS-125</name>
    <dbReference type="NCBI Taxonomy" id="2419618"/>
    <lineage>
        <taxon>Viruses</taxon>
        <taxon>Duplodnaviria</taxon>
        <taxon>Heunggongvirae</taxon>
        <taxon>Uroviricota</taxon>
        <taxon>Caudoviricetes</taxon>
        <taxon>Elmenteitavirus</taxon>
        <taxon>Elmenteitavirus ev125</taxon>
    </lineage>
</organism>
<keyword evidence="1 3" id="KW-0378">Hydrolase</keyword>
<dbReference type="InterPro" id="IPR011962">
    <property type="entry name" value="dCTP_deaminase"/>
</dbReference>
<dbReference type="Gene3D" id="2.70.40.10">
    <property type="match status" value="1"/>
</dbReference>
<proteinExistence type="predicted"/>
<evidence type="ECO:0000313" key="4">
    <source>
        <dbReference type="Proteomes" id="UP000275028"/>
    </source>
</evidence>
<dbReference type="SUPFAM" id="SSF51283">
    <property type="entry name" value="dUTPase-like"/>
    <property type="match status" value="1"/>
</dbReference>
<reference evidence="3 4" key="1">
    <citation type="submission" date="2018-09" db="EMBL/GenBank/DDBJ databases">
        <title>Comparative Genomic Analysis of Eight Novel Haloalkaliphilic Bacteriophages from Lake Elmenteita, Kenya.</title>
        <authorList>
            <person name="Akhwale J.K."/>
        </authorList>
    </citation>
    <scope>NUCLEOTIDE SEQUENCE [LARGE SCALE GENOMIC DNA]</scope>
</reference>
<dbReference type="EC" id="3.5.4.13" evidence="3"/>
<dbReference type="Pfam" id="PF22769">
    <property type="entry name" value="DCD"/>
    <property type="match status" value="1"/>
</dbReference>
<evidence type="ECO:0000256" key="1">
    <source>
        <dbReference type="ARBA" id="ARBA00022801"/>
    </source>
</evidence>
<evidence type="ECO:0000256" key="2">
    <source>
        <dbReference type="ARBA" id="ARBA00023080"/>
    </source>
</evidence>
<dbReference type="Proteomes" id="UP000275028">
    <property type="component" value="Segment"/>
</dbReference>
<dbReference type="GO" id="GO:0015949">
    <property type="term" value="P:nucleobase-containing small molecule interconversion"/>
    <property type="evidence" value="ECO:0007669"/>
    <property type="project" value="TreeGrafter"/>
</dbReference>
<dbReference type="CDD" id="cd07557">
    <property type="entry name" value="trimeric_dUTPase"/>
    <property type="match status" value="1"/>
</dbReference>
<dbReference type="InterPro" id="IPR036157">
    <property type="entry name" value="dUTPase-like_sf"/>
</dbReference>